<protein>
    <submittedName>
        <fullName evidence="1">Uncharacterized protein</fullName>
    </submittedName>
</protein>
<dbReference type="EMBL" id="JACTAM010000011">
    <property type="protein sequence ID" value="KAI2659130.1"/>
    <property type="molecule type" value="Genomic_DNA"/>
</dbReference>
<sequence length="89" mass="10573">MPLQHFILTNTTGLTCCSSTWADSFPLSETFTVLLVKRNEISQICFTSFFLVWPLLRRYNKDVNLVYFQSRVELPQTFFNFVLKVWPRM</sequence>
<gene>
    <name evidence="1" type="ORF">H4Q32_023352</name>
</gene>
<evidence type="ECO:0000313" key="1">
    <source>
        <dbReference type="EMBL" id="KAI2659130.1"/>
    </source>
</evidence>
<evidence type="ECO:0000313" key="2">
    <source>
        <dbReference type="Proteomes" id="UP000830375"/>
    </source>
</evidence>
<accession>A0ABQ8M937</accession>
<organism evidence="1 2">
    <name type="scientific">Labeo rohita</name>
    <name type="common">Indian major carp</name>
    <name type="synonym">Cyprinus rohita</name>
    <dbReference type="NCBI Taxonomy" id="84645"/>
    <lineage>
        <taxon>Eukaryota</taxon>
        <taxon>Metazoa</taxon>
        <taxon>Chordata</taxon>
        <taxon>Craniata</taxon>
        <taxon>Vertebrata</taxon>
        <taxon>Euteleostomi</taxon>
        <taxon>Actinopterygii</taxon>
        <taxon>Neopterygii</taxon>
        <taxon>Teleostei</taxon>
        <taxon>Ostariophysi</taxon>
        <taxon>Cypriniformes</taxon>
        <taxon>Cyprinidae</taxon>
        <taxon>Labeoninae</taxon>
        <taxon>Labeonini</taxon>
        <taxon>Labeo</taxon>
    </lineage>
</organism>
<proteinExistence type="predicted"/>
<reference evidence="1 2" key="1">
    <citation type="submission" date="2022-01" db="EMBL/GenBank/DDBJ databases">
        <title>A high-quality chromosome-level genome assembly of rohu carp, Labeo rohita.</title>
        <authorList>
            <person name="Arick M.A. II"/>
            <person name="Hsu C.-Y."/>
            <person name="Magbanua Z."/>
            <person name="Pechanova O."/>
            <person name="Grover C."/>
            <person name="Miller E."/>
            <person name="Thrash A."/>
            <person name="Ezzel L."/>
            <person name="Alam S."/>
            <person name="Benzie J."/>
            <person name="Hamilton M."/>
            <person name="Karsi A."/>
            <person name="Lawrence M.L."/>
            <person name="Peterson D.G."/>
        </authorList>
    </citation>
    <scope>NUCLEOTIDE SEQUENCE [LARGE SCALE GENOMIC DNA]</scope>
    <source>
        <strain evidence="2">BAU-BD-2019</strain>
        <tissue evidence="1">Blood</tissue>
    </source>
</reference>
<dbReference type="Proteomes" id="UP000830375">
    <property type="component" value="Unassembled WGS sequence"/>
</dbReference>
<comment type="caution">
    <text evidence="1">The sequence shown here is derived from an EMBL/GenBank/DDBJ whole genome shotgun (WGS) entry which is preliminary data.</text>
</comment>
<keyword evidence="2" id="KW-1185">Reference proteome</keyword>
<name>A0ABQ8M937_LABRO</name>